<evidence type="ECO:0000313" key="1">
    <source>
        <dbReference type="Ensembl" id="ENSDCDP00010029448.1"/>
    </source>
</evidence>
<gene>
    <name evidence="1" type="primary">LOC114767036</name>
</gene>
<reference evidence="1" key="2">
    <citation type="submission" date="2025-08" db="UniProtKB">
        <authorList>
            <consortium name="Ensembl"/>
        </authorList>
    </citation>
    <scope>IDENTIFICATION</scope>
</reference>
<dbReference type="CDD" id="cd04405">
    <property type="entry name" value="RhoGAP_BRCC3-like"/>
    <property type="match status" value="1"/>
</dbReference>
<evidence type="ECO:0008006" key="3">
    <source>
        <dbReference type="Google" id="ProtNLM"/>
    </source>
</evidence>
<dbReference type="PANTHER" id="PTHR16206">
    <property type="entry name" value="DEP DOMAIN-CONTAINING"/>
    <property type="match status" value="1"/>
</dbReference>
<dbReference type="GeneTree" id="ENSGT00950000182976"/>
<accession>A0AAY4C8R4</accession>
<dbReference type="PANTHER" id="PTHR16206:SF9">
    <property type="entry name" value="DEP DOMAIN-CONTAINING PROTEIN 7"/>
    <property type="match status" value="1"/>
</dbReference>
<reference evidence="1 2" key="1">
    <citation type="submission" date="2020-06" db="EMBL/GenBank/DDBJ databases">
        <authorList>
            <consortium name="Wellcome Sanger Institute Data Sharing"/>
        </authorList>
    </citation>
    <scope>NUCLEOTIDE SEQUENCE [LARGE SCALE GENOMIC DNA]</scope>
</reference>
<protein>
    <recommendedName>
        <fullName evidence="3">DEP domain-containing protein</fullName>
    </recommendedName>
</protein>
<evidence type="ECO:0000313" key="2">
    <source>
        <dbReference type="Proteomes" id="UP000694580"/>
    </source>
</evidence>
<reference evidence="1" key="3">
    <citation type="submission" date="2025-09" db="UniProtKB">
        <authorList>
            <consortium name="Ensembl"/>
        </authorList>
    </citation>
    <scope>IDENTIFICATION</scope>
</reference>
<dbReference type="AlphaFoldDB" id="A0AAY4C8R4"/>
<sequence length="409" mass="46020">MERKVFEAVGSSVFGKDRKHGVFQDADCCLYRFLNMEAMSLNPSLENVLLSPLMPSFSNTPCSWQEGPTLSPDKSAEIITNNMSTSPQTLQAALPQTLIDEVWQEQILLRLLQMMELPVLDGLLHAGDCPSPSQSDPHSNDLVSQCSSRCLDRGIIKAFRNSQNDEWLAAAMDCLEYLPDHLVVEVSRELPNADFKMFKLLLFDVLVRHYGLSCCTPLLPDHMSDIYTGIIEFLVNGRFGSALEALQLCLKLLHADCREELHKLLKFMAVSADPLATTLQKEVENRMAVKRAFSRAIVNYRCLSKGKSDLLVLFMLDNNHDIFKIPGPLCKLVSEKLANIMQGKDTKTDTGSTERVKSSTNAELLALLRSIDENPKYSTKEKKRLFAQFYKGHPEIFLHYFGPRASTII</sequence>
<dbReference type="Ensembl" id="ENSDCDT00010036414.1">
    <property type="protein sequence ID" value="ENSDCDP00010029448.1"/>
    <property type="gene ID" value="ENSDCDG00010018672.1"/>
</dbReference>
<organism evidence="1 2">
    <name type="scientific">Denticeps clupeoides</name>
    <name type="common">denticle herring</name>
    <dbReference type="NCBI Taxonomy" id="299321"/>
    <lineage>
        <taxon>Eukaryota</taxon>
        <taxon>Metazoa</taxon>
        <taxon>Chordata</taxon>
        <taxon>Craniata</taxon>
        <taxon>Vertebrata</taxon>
        <taxon>Euteleostomi</taxon>
        <taxon>Actinopterygii</taxon>
        <taxon>Neopterygii</taxon>
        <taxon>Teleostei</taxon>
        <taxon>Clupei</taxon>
        <taxon>Clupeiformes</taxon>
        <taxon>Denticipitoidei</taxon>
        <taxon>Denticipitidae</taxon>
        <taxon>Denticeps</taxon>
    </lineage>
</organism>
<keyword evidence="2" id="KW-1185">Reference proteome</keyword>
<dbReference type="Proteomes" id="UP000694580">
    <property type="component" value="Chromosome 17"/>
</dbReference>
<name>A0AAY4C8R4_9TELE</name>
<proteinExistence type="predicted"/>